<dbReference type="AlphaFoldDB" id="A0A2G6KF39"/>
<sequence>MTTDRGVFSHGKLDTGTALLLNQAPPPPATGHLADIGCGTGAIALTLAQRSPQATVWAIDVNQRARELTHANAERLGLTNITVAAPDDVPDTVTFSAIWSNPPIRIGKSALHELLTTWLTRLDGTAILVVQKHLGSDSLQRWLISQGYPTDRLTSRAGYRLFEVTAAR</sequence>
<protein>
    <recommendedName>
        <fullName evidence="3">Methyltransferase small domain-containing protein</fullName>
    </recommendedName>
</protein>
<dbReference type="InterPro" id="IPR046977">
    <property type="entry name" value="RsmC/RlmG"/>
</dbReference>
<dbReference type="GO" id="GO:0008757">
    <property type="term" value="F:S-adenosylmethionine-dependent methyltransferase activity"/>
    <property type="evidence" value="ECO:0007669"/>
    <property type="project" value="InterPro"/>
</dbReference>
<feature type="domain" description="Methyltransferase small" evidence="3">
    <location>
        <begin position="2"/>
        <end position="139"/>
    </location>
</feature>
<reference evidence="4 5" key="1">
    <citation type="submission" date="2017-10" db="EMBL/GenBank/DDBJ databases">
        <title>Novel microbial diversity and functional potential in the marine mammal oral microbiome.</title>
        <authorList>
            <person name="Dudek N.K."/>
            <person name="Sun C.L."/>
            <person name="Burstein D."/>
            <person name="Kantor R.S."/>
            <person name="Aliaga Goltsman D.S."/>
            <person name="Bik E.M."/>
            <person name="Thomas B.C."/>
            <person name="Banfield J.F."/>
            <person name="Relman D.A."/>
        </authorList>
    </citation>
    <scope>NUCLEOTIDE SEQUENCE [LARGE SCALE GENOMIC DNA]</scope>
    <source>
        <strain evidence="4">DOLJORAL78_61_10</strain>
    </source>
</reference>
<accession>A0A2G6KF39</accession>
<gene>
    <name evidence="4" type="ORF">CSA55_01445</name>
</gene>
<dbReference type="Pfam" id="PF05175">
    <property type="entry name" value="MTS"/>
    <property type="match status" value="1"/>
</dbReference>
<dbReference type="InterPro" id="IPR029063">
    <property type="entry name" value="SAM-dependent_MTases_sf"/>
</dbReference>
<dbReference type="GO" id="GO:0032259">
    <property type="term" value="P:methylation"/>
    <property type="evidence" value="ECO:0007669"/>
    <property type="project" value="UniProtKB-KW"/>
</dbReference>
<evidence type="ECO:0000313" key="4">
    <source>
        <dbReference type="EMBL" id="PIE34010.1"/>
    </source>
</evidence>
<dbReference type="Proteomes" id="UP000230914">
    <property type="component" value="Unassembled WGS sequence"/>
</dbReference>
<keyword evidence="1" id="KW-0489">Methyltransferase</keyword>
<dbReference type="EMBL" id="PDSL01000023">
    <property type="protein sequence ID" value="PIE34010.1"/>
    <property type="molecule type" value="Genomic_DNA"/>
</dbReference>
<dbReference type="InterPro" id="IPR007848">
    <property type="entry name" value="Small_mtfrase_dom"/>
</dbReference>
<keyword evidence="2" id="KW-0808">Transferase</keyword>
<dbReference type="PANTHER" id="PTHR47816">
    <property type="entry name" value="RIBOSOMAL RNA SMALL SUBUNIT METHYLTRANSFERASE C"/>
    <property type="match status" value="1"/>
</dbReference>
<dbReference type="SUPFAM" id="SSF53335">
    <property type="entry name" value="S-adenosyl-L-methionine-dependent methyltransferases"/>
    <property type="match status" value="1"/>
</dbReference>
<evidence type="ECO:0000259" key="3">
    <source>
        <dbReference type="Pfam" id="PF05175"/>
    </source>
</evidence>
<evidence type="ECO:0000256" key="2">
    <source>
        <dbReference type="ARBA" id="ARBA00022679"/>
    </source>
</evidence>
<dbReference type="Gene3D" id="3.40.50.150">
    <property type="entry name" value="Vaccinia Virus protein VP39"/>
    <property type="match status" value="1"/>
</dbReference>
<evidence type="ECO:0000256" key="1">
    <source>
        <dbReference type="ARBA" id="ARBA00022603"/>
    </source>
</evidence>
<comment type="caution">
    <text evidence="4">The sequence shown here is derived from an EMBL/GenBank/DDBJ whole genome shotgun (WGS) entry which is preliminary data.</text>
</comment>
<organism evidence="4 5">
    <name type="scientific">Ilumatobacter coccineus</name>
    <dbReference type="NCBI Taxonomy" id="467094"/>
    <lineage>
        <taxon>Bacteria</taxon>
        <taxon>Bacillati</taxon>
        <taxon>Actinomycetota</taxon>
        <taxon>Acidimicrobiia</taxon>
        <taxon>Acidimicrobiales</taxon>
        <taxon>Ilumatobacteraceae</taxon>
        <taxon>Ilumatobacter</taxon>
    </lineage>
</organism>
<evidence type="ECO:0000313" key="5">
    <source>
        <dbReference type="Proteomes" id="UP000230914"/>
    </source>
</evidence>
<proteinExistence type="predicted"/>
<name>A0A2G6KF39_9ACTN</name>
<dbReference type="PANTHER" id="PTHR47816:SF4">
    <property type="entry name" value="RIBOSOMAL RNA SMALL SUBUNIT METHYLTRANSFERASE C"/>
    <property type="match status" value="1"/>
</dbReference>
<dbReference type="CDD" id="cd02440">
    <property type="entry name" value="AdoMet_MTases"/>
    <property type="match status" value="1"/>
</dbReference>